<dbReference type="Gene3D" id="3.30.565.10">
    <property type="entry name" value="Histidine kinase-like ATPase, C-terminal domain"/>
    <property type="match status" value="1"/>
</dbReference>
<evidence type="ECO:0000313" key="22">
    <source>
        <dbReference type="Proteomes" id="UP000567099"/>
    </source>
</evidence>
<dbReference type="Pfam" id="PF02895">
    <property type="entry name" value="H-kinase_dim"/>
    <property type="match status" value="1"/>
</dbReference>
<keyword evidence="11" id="KW-0067">ATP-binding</keyword>
<dbReference type="InterPro" id="IPR008207">
    <property type="entry name" value="Sig_transdc_His_kin_Hpt_dom"/>
</dbReference>
<dbReference type="PROSITE" id="PS50851">
    <property type="entry name" value="CHEW"/>
    <property type="match status" value="1"/>
</dbReference>
<dbReference type="InterPro" id="IPR035891">
    <property type="entry name" value="CheY-binding_CheA"/>
</dbReference>
<evidence type="ECO:0000313" key="23">
    <source>
        <dbReference type="Proteomes" id="UP000590564"/>
    </source>
</evidence>
<dbReference type="SUPFAM" id="SSF55052">
    <property type="entry name" value="CheY-binding domain of CheA"/>
    <property type="match status" value="2"/>
</dbReference>
<feature type="region of interest" description="Disordered" evidence="14">
    <location>
        <begin position="515"/>
        <end position="544"/>
    </location>
</feature>
<dbReference type="InterPro" id="IPR036641">
    <property type="entry name" value="HPT_dom_sf"/>
</dbReference>
<dbReference type="SMART" id="SM00073">
    <property type="entry name" value="HPT"/>
    <property type="match status" value="1"/>
</dbReference>
<proteinExistence type="predicted"/>
<keyword evidence="12" id="KW-0902">Two-component regulatory system</keyword>
<reference evidence="18" key="2">
    <citation type="submission" date="2018-02" db="EMBL/GenBank/DDBJ databases">
        <title>Complete genome sequence of the Methanococcus maripaludis type strain JJ (DSM 2067), a model for selenoprotein synthesis in Archaea.</title>
        <authorList>
            <person name="Poehlein A."/>
            <person name="Heym D."/>
            <person name="Quitzke V."/>
            <person name="Fersch J."/>
            <person name="Daniel R."/>
            <person name="Rother M."/>
        </authorList>
    </citation>
    <scope>NUCLEOTIDE SEQUENCE [LARGE SCALE GENOMIC DNA]</scope>
    <source>
        <strain evidence="18">DSM 2067</strain>
    </source>
</reference>
<accession>A0A2L1C856</accession>
<evidence type="ECO:0000256" key="5">
    <source>
        <dbReference type="ARBA" id="ARBA00022490"/>
    </source>
</evidence>
<keyword evidence="8 18" id="KW-0808">Transferase</keyword>
<dbReference type="FunFam" id="3.30.565.10:FF:000016">
    <property type="entry name" value="Chemotaxis protein CheA, putative"/>
    <property type="match status" value="1"/>
</dbReference>
<dbReference type="Gene3D" id="1.20.120.160">
    <property type="entry name" value="HPT domain"/>
    <property type="match status" value="1"/>
</dbReference>
<evidence type="ECO:0000259" key="15">
    <source>
        <dbReference type="PROSITE" id="PS50109"/>
    </source>
</evidence>
<evidence type="ECO:0000256" key="14">
    <source>
        <dbReference type="SAM" id="MobiDB-lite"/>
    </source>
</evidence>
<comment type="subcellular location">
    <subcellularLocation>
        <location evidence="2">Cytoplasm</location>
    </subcellularLocation>
</comment>
<dbReference type="Proteomes" id="UP000590564">
    <property type="component" value="Unassembled WGS sequence"/>
</dbReference>
<dbReference type="EMBL" id="JACDUO010000001">
    <property type="protein sequence ID" value="MBA2863808.1"/>
    <property type="molecule type" value="Genomic_DNA"/>
</dbReference>
<dbReference type="Pfam" id="PF01584">
    <property type="entry name" value="CheW"/>
    <property type="match status" value="1"/>
</dbReference>
<evidence type="ECO:0000256" key="12">
    <source>
        <dbReference type="ARBA" id="ARBA00023012"/>
    </source>
</evidence>
<dbReference type="Pfam" id="PF01627">
    <property type="entry name" value="Hpt"/>
    <property type="match status" value="1"/>
</dbReference>
<evidence type="ECO:0000259" key="17">
    <source>
        <dbReference type="PROSITE" id="PS50894"/>
    </source>
</evidence>
<feature type="compositionally biased region" description="Polar residues" evidence="14">
    <location>
        <begin position="515"/>
        <end position="529"/>
    </location>
</feature>
<dbReference type="InterPro" id="IPR010808">
    <property type="entry name" value="CheA_P2-bd"/>
</dbReference>
<evidence type="ECO:0000256" key="3">
    <source>
        <dbReference type="ARBA" id="ARBA00012438"/>
    </source>
</evidence>
<dbReference type="Gene3D" id="1.10.287.560">
    <property type="entry name" value="Histidine kinase CheA-like, homodimeric domain"/>
    <property type="match status" value="1"/>
</dbReference>
<dbReference type="CDD" id="cd00731">
    <property type="entry name" value="CheA_reg"/>
    <property type="match status" value="1"/>
</dbReference>
<dbReference type="RefSeq" id="WP_104837167.1">
    <property type="nucleotide sequence ID" value="NZ_CP026606.1"/>
</dbReference>
<dbReference type="InterPro" id="IPR037006">
    <property type="entry name" value="CheA-like_homodim_sf"/>
</dbReference>
<evidence type="ECO:0000313" key="19">
    <source>
        <dbReference type="EMBL" id="MBA2863808.1"/>
    </source>
</evidence>
<evidence type="ECO:0000256" key="1">
    <source>
        <dbReference type="ARBA" id="ARBA00000085"/>
    </source>
</evidence>
<dbReference type="EMBL" id="CP026606">
    <property type="protein sequence ID" value="AVB75483.1"/>
    <property type="molecule type" value="Genomic_DNA"/>
</dbReference>
<protein>
    <recommendedName>
        <fullName evidence="4">Chemotaxis protein CheA</fullName>
        <ecNumber evidence="3">2.7.13.3</ecNumber>
    </recommendedName>
</protein>
<comment type="catalytic activity">
    <reaction evidence="1">
        <text>ATP + protein L-histidine = ADP + protein N-phospho-L-histidine.</text>
        <dbReference type="EC" id="2.7.13.3"/>
    </reaction>
</comment>
<evidence type="ECO:0000313" key="18">
    <source>
        <dbReference type="EMBL" id="AVB75483.1"/>
    </source>
</evidence>
<dbReference type="SUPFAM" id="SSF55874">
    <property type="entry name" value="ATPase domain of HSP90 chaperone/DNA topoisomerase II/histidine kinase"/>
    <property type="match status" value="1"/>
</dbReference>
<dbReference type="GO" id="GO:0006935">
    <property type="term" value="P:chemotaxis"/>
    <property type="evidence" value="ECO:0007669"/>
    <property type="project" value="UniProtKB-KW"/>
</dbReference>
<dbReference type="Pfam" id="PF07194">
    <property type="entry name" value="P2"/>
    <property type="match status" value="2"/>
</dbReference>
<dbReference type="Proteomes" id="UP000567099">
    <property type="component" value="Unassembled WGS sequence"/>
</dbReference>
<evidence type="ECO:0000256" key="13">
    <source>
        <dbReference type="PROSITE-ProRule" id="PRU00110"/>
    </source>
</evidence>
<dbReference type="EC" id="2.7.13.3" evidence="3"/>
<evidence type="ECO:0000256" key="9">
    <source>
        <dbReference type="ARBA" id="ARBA00022741"/>
    </source>
</evidence>
<evidence type="ECO:0000256" key="7">
    <source>
        <dbReference type="ARBA" id="ARBA00022553"/>
    </source>
</evidence>
<dbReference type="EMBL" id="JACHED010000001">
    <property type="protein sequence ID" value="MBB6496186.1"/>
    <property type="molecule type" value="Genomic_DNA"/>
</dbReference>
<evidence type="ECO:0000256" key="10">
    <source>
        <dbReference type="ARBA" id="ARBA00022777"/>
    </source>
</evidence>
<evidence type="ECO:0000256" key="8">
    <source>
        <dbReference type="ARBA" id="ARBA00022679"/>
    </source>
</evidence>
<dbReference type="GO" id="GO:0005737">
    <property type="term" value="C:cytoplasm"/>
    <property type="evidence" value="ECO:0007669"/>
    <property type="project" value="UniProtKB-SubCell"/>
</dbReference>
<dbReference type="SUPFAM" id="SSF47384">
    <property type="entry name" value="Homodimeric domain of signal transducing histidine kinase"/>
    <property type="match status" value="1"/>
</dbReference>
<dbReference type="SMART" id="SM00387">
    <property type="entry name" value="HATPase_c"/>
    <property type="match status" value="1"/>
</dbReference>
<organism evidence="18 21">
    <name type="scientific">Methanococcus maripaludis</name>
    <name type="common">Methanococcus deltae</name>
    <dbReference type="NCBI Taxonomy" id="39152"/>
    <lineage>
        <taxon>Archaea</taxon>
        <taxon>Methanobacteriati</taxon>
        <taxon>Methanobacteriota</taxon>
        <taxon>Methanomada group</taxon>
        <taxon>Methanococci</taxon>
        <taxon>Methanococcales</taxon>
        <taxon>Methanococcaceae</taxon>
        <taxon>Methanococcus</taxon>
    </lineage>
</organism>
<dbReference type="PROSITE" id="PS50109">
    <property type="entry name" value="HIS_KIN"/>
    <property type="match status" value="1"/>
</dbReference>
<dbReference type="GO" id="GO:0005524">
    <property type="term" value="F:ATP binding"/>
    <property type="evidence" value="ECO:0007669"/>
    <property type="project" value="UniProtKB-KW"/>
</dbReference>
<evidence type="ECO:0000256" key="6">
    <source>
        <dbReference type="ARBA" id="ARBA00022500"/>
    </source>
</evidence>
<dbReference type="CDD" id="cd16916">
    <property type="entry name" value="HATPase_CheA-like"/>
    <property type="match status" value="1"/>
</dbReference>
<reference evidence="20 23" key="3">
    <citation type="submission" date="2020-08" db="EMBL/GenBank/DDBJ databases">
        <title>Genomic Encyclopedia of Type Strains, Phase IV (KMG-V): Genome sequencing to study the core and pangenomes of soil and plant-associated prokaryotes.</title>
        <authorList>
            <person name="Whitman W."/>
        </authorList>
    </citation>
    <scope>NUCLEOTIDE SEQUENCE [LARGE SCALE GENOMIC DNA]</scope>
    <source>
        <strain evidence="19 22">C13</strain>
        <strain evidence="20 23">D1</strain>
    </source>
</reference>
<dbReference type="KEGG" id="mmad:MMJJ_00640"/>
<sequence>MDDMEQYKELFMTEAEEHLQSLNQNMVELENCPEDSERIINMIFRSAHTLKGSARTLGFEHISSLTHHMEDILDYIRDGKIKVNPEIVDLLFKCLDALETMVSEVSDGEDTTSVDVDSLVEVIKSVKEKYLSGENPKEDPLDCSDPNEVAKKQVEEKTVNNISSNSGSIHLVDESSIILIEGQSNNFVVEKPENLDSVLNQMHESASALLTILDALEYSELKDTVKNIDELSTAMLNETVAITENSLSVLKSALSTMQQIAKVVETGSSSNYDYSELNEKISITLSETVGESVDDKEIILDHTIFNLEEVSKELISEINENKKIYHVKSKVVEDCLLKAVRLTMVLSKLKEIGTIIASVPAEENFLSSGSRELDVLISTDLDSIDILDSVCEMEYVVSTEVKFELETTVNQVADAEVLEKEKSLETLAKFKINIKIDEECLLKAVRAYMVIKDLKEKGNVLETEPPEEKIQEGNLGGNTVTIYYDSDESEDDIKEIISKTPEITEFLVNVQKNTNNSKDNTKIKNTVDATSKKQAENSSSKKSQTVRVNIEKLDKLMNLVGEVVINRANFTQIATKYDLKELHNAVGRLNMLATELQEEVMGMRMIPVAFVFNRFPRTVRDTAKALDKEIDFEIEGSDIELDRTVLDELAEPLTHLIRNSLDHGIEHADERIKLGKPEKGILKLIATRQRDRVNIIIRDDGKGIDPDAMRKKAFEKGLYSKEEAEKLTDNEAVNVIFLPGFSTAEVVSDVSGRGVGMDVVRSKIESLGGSVTVNSEVGKGTEITLHLPLTMAIIQTLLIRLNEHIYALPLTSVLDVISVEKEQIKNLEGQEAIIYRNHILPVIWLKDALNTSGFSDSDDLYVVVVEKNKGKVGMILDEVIGRDEIVVKPLTGILKNINGLAGATILGDGRVALILDLNNI</sequence>
<dbReference type="SMART" id="SM01231">
    <property type="entry name" value="H-kinase_dim"/>
    <property type="match status" value="1"/>
</dbReference>
<feature type="domain" description="HPt" evidence="17">
    <location>
        <begin position="1"/>
        <end position="105"/>
    </location>
</feature>
<feature type="modified residue" description="Phosphohistidine" evidence="13">
    <location>
        <position position="48"/>
    </location>
</feature>
<evidence type="ECO:0000256" key="2">
    <source>
        <dbReference type="ARBA" id="ARBA00004496"/>
    </source>
</evidence>
<feature type="domain" description="Histidine kinase" evidence="15">
    <location>
        <begin position="588"/>
        <end position="791"/>
    </location>
</feature>
<keyword evidence="9" id="KW-0547">Nucleotide-binding</keyword>
<dbReference type="PANTHER" id="PTHR43395">
    <property type="entry name" value="SENSOR HISTIDINE KINASE CHEA"/>
    <property type="match status" value="1"/>
</dbReference>
<evidence type="ECO:0000256" key="11">
    <source>
        <dbReference type="ARBA" id="ARBA00022840"/>
    </source>
</evidence>
<dbReference type="InterPro" id="IPR003594">
    <property type="entry name" value="HATPase_dom"/>
</dbReference>
<name>A0A2L1C856_METMI</name>
<dbReference type="SUPFAM" id="SSF47226">
    <property type="entry name" value="Histidine-containing phosphotransfer domain, HPT domain"/>
    <property type="match status" value="1"/>
</dbReference>
<dbReference type="CDD" id="cd00088">
    <property type="entry name" value="HPT"/>
    <property type="match status" value="1"/>
</dbReference>
<dbReference type="SUPFAM" id="SSF50341">
    <property type="entry name" value="CheW-like"/>
    <property type="match status" value="1"/>
</dbReference>
<keyword evidence="10 19" id="KW-0418">Kinase</keyword>
<gene>
    <name evidence="18" type="primary">cheA</name>
    <name evidence="19" type="ORF">HNP94_000808</name>
    <name evidence="20" type="ORF">HNP96_000207</name>
    <name evidence="18" type="ORF">MMJJ_00640</name>
</gene>
<evidence type="ECO:0000259" key="16">
    <source>
        <dbReference type="PROSITE" id="PS50851"/>
    </source>
</evidence>
<dbReference type="InterPro" id="IPR036097">
    <property type="entry name" value="HisK_dim/P_sf"/>
</dbReference>
<dbReference type="PROSITE" id="PS50894">
    <property type="entry name" value="HPT"/>
    <property type="match status" value="1"/>
</dbReference>
<dbReference type="PRINTS" id="PR00344">
    <property type="entry name" value="BCTRLSENSOR"/>
</dbReference>
<dbReference type="InterPro" id="IPR036890">
    <property type="entry name" value="HATPase_C_sf"/>
</dbReference>
<dbReference type="Gene3D" id="2.30.30.40">
    <property type="entry name" value="SH3 Domains"/>
    <property type="match status" value="1"/>
</dbReference>
<dbReference type="Pfam" id="PF02518">
    <property type="entry name" value="HATPase_c"/>
    <property type="match status" value="1"/>
</dbReference>
<feature type="domain" description="CheW-like" evidence="16">
    <location>
        <begin position="793"/>
        <end position="920"/>
    </location>
</feature>
<keyword evidence="7 13" id="KW-0597">Phosphoprotein</keyword>
<dbReference type="InterPro" id="IPR004358">
    <property type="entry name" value="Sig_transdc_His_kin-like_C"/>
</dbReference>
<dbReference type="AlphaFoldDB" id="A0A2L1C856"/>
<dbReference type="InterPro" id="IPR036061">
    <property type="entry name" value="CheW-like_dom_sf"/>
</dbReference>
<evidence type="ECO:0000313" key="21">
    <source>
        <dbReference type="Proteomes" id="UP000239462"/>
    </source>
</evidence>
<dbReference type="GO" id="GO:0000155">
    <property type="term" value="F:phosphorelay sensor kinase activity"/>
    <property type="evidence" value="ECO:0007669"/>
    <property type="project" value="InterPro"/>
</dbReference>
<dbReference type="SMART" id="SM00260">
    <property type="entry name" value="CheW"/>
    <property type="match status" value="1"/>
</dbReference>
<evidence type="ECO:0000256" key="4">
    <source>
        <dbReference type="ARBA" id="ARBA00021495"/>
    </source>
</evidence>
<dbReference type="InterPro" id="IPR051315">
    <property type="entry name" value="Bact_Chemotaxis_CheA"/>
</dbReference>
<keyword evidence="6" id="KW-0145">Chemotaxis</keyword>
<dbReference type="Gene3D" id="3.30.70.1110">
    <property type="entry name" value="Histidine kinase CheA-like, P2 response regulator-binding domain"/>
    <property type="match status" value="2"/>
</dbReference>
<dbReference type="InterPro" id="IPR005467">
    <property type="entry name" value="His_kinase_dom"/>
</dbReference>
<evidence type="ECO:0000313" key="20">
    <source>
        <dbReference type="EMBL" id="MBB6496186.1"/>
    </source>
</evidence>
<dbReference type="PANTHER" id="PTHR43395:SF10">
    <property type="entry name" value="CHEMOTAXIS PROTEIN CHEA"/>
    <property type="match status" value="1"/>
</dbReference>
<keyword evidence="5" id="KW-0963">Cytoplasm</keyword>
<dbReference type="Proteomes" id="UP000239462">
    <property type="component" value="Chromosome"/>
</dbReference>
<dbReference type="InterPro" id="IPR037052">
    <property type="entry name" value="CheA-like_P2_sf"/>
</dbReference>
<dbReference type="InterPro" id="IPR002545">
    <property type="entry name" value="CheW-lke_dom"/>
</dbReference>
<dbReference type="GeneID" id="36101160"/>
<dbReference type="InterPro" id="IPR004105">
    <property type="entry name" value="CheA-like_dim"/>
</dbReference>
<reference evidence="21" key="1">
    <citation type="journal article" date="2018" name="Genome Announc.">
        <title>Complete Genome Sequence of the Methanococcus maripaludis Type Strain JJ (DSM 2067), a Model for Selenoprotein Synthesis in Archaea.</title>
        <authorList>
            <person name="Poehlein A."/>
            <person name="Heym D."/>
            <person name="Quitzke V."/>
            <person name="Fersch J."/>
            <person name="Daniel R."/>
            <person name="Rother M."/>
        </authorList>
    </citation>
    <scope>NUCLEOTIDE SEQUENCE [LARGE SCALE GENOMIC DNA]</scope>
    <source>
        <strain evidence="21">DSM 2067</strain>
    </source>
</reference>